<protein>
    <submittedName>
        <fullName evidence="1">Uncharacterized protein</fullName>
    </submittedName>
</protein>
<keyword evidence="2" id="KW-1185">Reference proteome</keyword>
<gene>
    <name evidence="1" type="ORF">DB31_4194</name>
</gene>
<evidence type="ECO:0000313" key="1">
    <source>
        <dbReference type="EMBL" id="KFE62088.1"/>
    </source>
</evidence>
<dbReference type="Pfam" id="PF19676">
    <property type="entry name" value="DUF6178"/>
    <property type="match status" value="1"/>
</dbReference>
<name>A0A085W325_9BACT</name>
<organism evidence="1 2">
    <name type="scientific">Hyalangium minutum</name>
    <dbReference type="NCBI Taxonomy" id="394096"/>
    <lineage>
        <taxon>Bacteria</taxon>
        <taxon>Pseudomonadati</taxon>
        <taxon>Myxococcota</taxon>
        <taxon>Myxococcia</taxon>
        <taxon>Myxococcales</taxon>
        <taxon>Cystobacterineae</taxon>
        <taxon>Archangiaceae</taxon>
        <taxon>Hyalangium</taxon>
    </lineage>
</organism>
<evidence type="ECO:0000313" key="2">
    <source>
        <dbReference type="Proteomes" id="UP000028725"/>
    </source>
</evidence>
<dbReference type="Proteomes" id="UP000028725">
    <property type="component" value="Unassembled WGS sequence"/>
</dbReference>
<dbReference type="EMBL" id="JMCB01000023">
    <property type="protein sequence ID" value="KFE62088.1"/>
    <property type="molecule type" value="Genomic_DNA"/>
</dbReference>
<dbReference type="InterPro" id="IPR045750">
    <property type="entry name" value="DUF6178"/>
</dbReference>
<dbReference type="AlphaFoldDB" id="A0A085W325"/>
<dbReference type="OrthoDB" id="5479105at2"/>
<accession>A0A085W325</accession>
<dbReference type="STRING" id="394096.DB31_4194"/>
<proteinExistence type="predicted"/>
<comment type="caution">
    <text evidence="1">The sequence shown here is derived from an EMBL/GenBank/DDBJ whole genome shotgun (WGS) entry which is preliminary data.</text>
</comment>
<sequence>MSENGKGNGKDAQLARQQLRQQLSQLPPRKRMEALVEASDARALVRSMPPGELYTTIQEVGLADATELVQLASPQQFQAFVDLAGWKRDRIDPHVLLTWLRAARGDEPEEFLRKLHGMDLELLEYMLREFTVVHDLEENPDVNPEGVTMETPEGRYLIELKVEGVEQAAMQAILRDLIAENPFESVRLMEATRWEVASELEEAGHRFRAARLLDLGFPSLEDAMRLFSRVELGPTLARSAQTALAPTQGRVDYLDAALRDLTEVERENLEDELRGVSNAALVAELADPGDLEAVRRVGEMVRDYLSLGLEHLTGGEPARASELVRDTPLQRVFQVGFSLTLALKFRADRLMKAPLARLDDTALLMPEEAAAIEALRLKRPRRALRVQGAEPVPFRSLREIAASEALLARAEQQVTMFRGLLGGAEASAREVLARFGVALGVLGPERLFTAAVAMAVLEGRADPRPVPLGRTVEVCERLFEGTVHAPRLRSSASERARAGLEPAVAAEAQPELRRLVELTLERLLGELALPYLQEGRVNPTLSVILPMEGNPTP</sequence>
<dbReference type="PATRIC" id="fig|394096.3.peg.7929"/>
<dbReference type="RefSeq" id="WP_044197780.1">
    <property type="nucleotide sequence ID" value="NZ_JMCB01000023.1"/>
</dbReference>
<reference evidence="1 2" key="1">
    <citation type="submission" date="2014-04" db="EMBL/GenBank/DDBJ databases">
        <title>Genome assembly of Hyalangium minutum DSM 14724.</title>
        <authorList>
            <person name="Sharma G."/>
            <person name="Subramanian S."/>
        </authorList>
    </citation>
    <scope>NUCLEOTIDE SEQUENCE [LARGE SCALE GENOMIC DNA]</scope>
    <source>
        <strain evidence="1 2">DSM 14724</strain>
    </source>
</reference>